<dbReference type="PANTHER" id="PTHR38463:SF1">
    <property type="entry name" value="STRESS RESPONSE PROTEIN YSNF"/>
    <property type="match status" value="1"/>
</dbReference>
<evidence type="ECO:0000256" key="1">
    <source>
        <dbReference type="SAM" id="MobiDB-lite"/>
    </source>
</evidence>
<dbReference type="STRING" id="159449.B4N89_16550"/>
<keyword evidence="5" id="KW-1185">Reference proteome</keyword>
<organism evidence="4 5">
    <name type="scientific">Embleya scabrispora</name>
    <dbReference type="NCBI Taxonomy" id="159449"/>
    <lineage>
        <taxon>Bacteria</taxon>
        <taxon>Bacillati</taxon>
        <taxon>Actinomycetota</taxon>
        <taxon>Actinomycetes</taxon>
        <taxon>Kitasatosporales</taxon>
        <taxon>Streptomycetaceae</taxon>
        <taxon>Embleya</taxon>
    </lineage>
</organism>
<dbReference type="InterPro" id="IPR014747">
    <property type="entry name" value="Bac_photo_RC_H_C"/>
</dbReference>
<sequence>MKTNVTPQELIGRKVVDSEGSKIGTIGQVYLDDRTGEPEWVTVKTGMFGGRESFVPLGPADMQGDDLRVPFDKELVKEAPSLGTDEHLSPEEEARLYRHYSVTPSGGMTRTGTTEGTAGAAGTAAAAGTRHRSDMSKSQLAGSDDGYEELTGKHDPSVRTNDPSARAAGAPTTAAAGTAGAMSGRTARTDTGTAGATTRPASAASGTARTAATSGKAGMDWMTRSEERLDVHVETIEAGRAALRKVVETERVDKVVPVMHEEWEIVREPIDDSNRRDALAGPDMKESALEIVLHAERVVVHKEVVPVERIRLVSKQVQGEQRVTEEVRRERIELHDGDKVQVLDGKGERLDKKR</sequence>
<comment type="caution">
    <text evidence="4">The sequence shown here is derived from an EMBL/GenBank/DDBJ whole genome shotgun (WGS) entry which is preliminary data.</text>
</comment>
<dbReference type="InterPro" id="IPR027275">
    <property type="entry name" value="PRC-brl_dom"/>
</dbReference>
<dbReference type="Proteomes" id="UP000190037">
    <property type="component" value="Unassembled WGS sequence"/>
</dbReference>
<dbReference type="OrthoDB" id="3712018at2"/>
<reference evidence="4 5" key="1">
    <citation type="submission" date="2017-03" db="EMBL/GenBank/DDBJ databases">
        <title>Draft genome sequence of Streptomyces scabrisporus NF3, endophyte isolated from Amphipterygium adstringens.</title>
        <authorList>
            <person name="Vazquez M."/>
            <person name="Ceapa C.D."/>
            <person name="Rodriguez Luna D."/>
            <person name="Sanchez Esquivel S."/>
        </authorList>
    </citation>
    <scope>NUCLEOTIDE SEQUENCE [LARGE SCALE GENOMIC DNA]</scope>
    <source>
        <strain evidence="4 5">NF3</strain>
    </source>
</reference>
<feature type="compositionally biased region" description="Low complexity" evidence="1">
    <location>
        <begin position="106"/>
        <end position="128"/>
    </location>
</feature>
<dbReference type="Pfam" id="PF09557">
    <property type="entry name" value="DUF2382"/>
    <property type="match status" value="1"/>
</dbReference>
<dbReference type="GO" id="GO:0019684">
    <property type="term" value="P:photosynthesis, light reaction"/>
    <property type="evidence" value="ECO:0007669"/>
    <property type="project" value="InterPro"/>
</dbReference>
<dbReference type="SUPFAM" id="SSF50346">
    <property type="entry name" value="PRC-barrel domain"/>
    <property type="match status" value="1"/>
</dbReference>
<dbReference type="Pfam" id="PF05239">
    <property type="entry name" value="PRC"/>
    <property type="match status" value="1"/>
</dbReference>
<feature type="domain" description="PRC-barrel" evidence="2">
    <location>
        <begin position="9"/>
        <end position="75"/>
    </location>
</feature>
<proteinExistence type="predicted"/>
<feature type="compositionally biased region" description="Low complexity" evidence="1">
    <location>
        <begin position="165"/>
        <end position="218"/>
    </location>
</feature>
<dbReference type="Gene3D" id="3.90.50.10">
    <property type="entry name" value="Photosynthetic Reaction Center, subunit H, domain 2"/>
    <property type="match status" value="1"/>
</dbReference>
<evidence type="ECO:0000259" key="2">
    <source>
        <dbReference type="Pfam" id="PF05239"/>
    </source>
</evidence>
<dbReference type="InterPro" id="IPR052967">
    <property type="entry name" value="Stress_Response_Assoc"/>
</dbReference>
<name>A0A1T3NZQ5_9ACTN</name>
<evidence type="ECO:0008006" key="6">
    <source>
        <dbReference type="Google" id="ProtNLM"/>
    </source>
</evidence>
<evidence type="ECO:0000259" key="3">
    <source>
        <dbReference type="Pfam" id="PF09557"/>
    </source>
</evidence>
<accession>A0A1T3NZQ5</accession>
<feature type="region of interest" description="Disordered" evidence="1">
    <location>
        <begin position="102"/>
        <end position="218"/>
    </location>
</feature>
<dbReference type="AlphaFoldDB" id="A0A1T3NZQ5"/>
<evidence type="ECO:0000313" key="4">
    <source>
        <dbReference type="EMBL" id="OPC82328.1"/>
    </source>
</evidence>
<dbReference type="GO" id="GO:0030077">
    <property type="term" value="C:plasma membrane light-harvesting complex"/>
    <property type="evidence" value="ECO:0007669"/>
    <property type="project" value="InterPro"/>
</dbReference>
<feature type="domain" description="DUF2382" evidence="3">
    <location>
        <begin position="222"/>
        <end position="333"/>
    </location>
</feature>
<dbReference type="InterPro" id="IPR011033">
    <property type="entry name" value="PRC_barrel-like_sf"/>
</dbReference>
<dbReference type="RefSeq" id="WP_078976597.1">
    <property type="nucleotide sequence ID" value="NZ_MWQN01000001.1"/>
</dbReference>
<dbReference type="PANTHER" id="PTHR38463">
    <property type="entry name" value="STRESS RESPONSE PROTEIN YSNF"/>
    <property type="match status" value="1"/>
</dbReference>
<dbReference type="EMBL" id="MWQN01000001">
    <property type="protein sequence ID" value="OPC82328.1"/>
    <property type="molecule type" value="Genomic_DNA"/>
</dbReference>
<dbReference type="InterPro" id="IPR019060">
    <property type="entry name" value="DUF2382"/>
</dbReference>
<evidence type="ECO:0000313" key="5">
    <source>
        <dbReference type="Proteomes" id="UP000190037"/>
    </source>
</evidence>
<protein>
    <recommendedName>
        <fullName evidence="6">Photosystem reaction center subunit H</fullName>
    </recommendedName>
</protein>
<gene>
    <name evidence="4" type="ORF">B4N89_16550</name>
</gene>